<evidence type="ECO:0000256" key="1">
    <source>
        <dbReference type="SAM" id="Phobius"/>
    </source>
</evidence>
<name>A0ABN0V2M7_9ACTN</name>
<gene>
    <name evidence="3" type="ORF">GCM10009539_69350</name>
</gene>
<evidence type="ECO:0000313" key="3">
    <source>
        <dbReference type="EMBL" id="GAA0272139.1"/>
    </source>
</evidence>
<evidence type="ECO:0000313" key="4">
    <source>
        <dbReference type="Proteomes" id="UP001500967"/>
    </source>
</evidence>
<keyword evidence="1" id="KW-0812">Transmembrane</keyword>
<feature type="transmembrane region" description="Helical" evidence="1">
    <location>
        <begin position="38"/>
        <end position="56"/>
    </location>
</feature>
<sequence length="141" mass="15415">MDNSETLRQWRVPVAVPSVKLVAAGVLVVATVTITRDLVGAVLGLLVAGGLGVSGLRDLLVPVRLEADAEGVAVLAGLTGRRRYPWAVVERIRVDERRRLLGRSTMLEIDVDDDLYFMSRYELGVHPAEVAEELLTLRTGR</sequence>
<dbReference type="Pfam" id="PF10756">
    <property type="entry name" value="bPH_6"/>
    <property type="match status" value="1"/>
</dbReference>
<keyword evidence="4" id="KW-1185">Reference proteome</keyword>
<comment type="caution">
    <text evidence="3">The sequence shown here is derived from an EMBL/GenBank/DDBJ whole genome shotgun (WGS) entry which is preliminary data.</text>
</comment>
<proteinExistence type="predicted"/>
<reference evidence="3 4" key="1">
    <citation type="journal article" date="2019" name="Int. J. Syst. Evol. Microbiol.">
        <title>The Global Catalogue of Microorganisms (GCM) 10K type strain sequencing project: providing services to taxonomists for standard genome sequencing and annotation.</title>
        <authorList>
            <consortium name="The Broad Institute Genomics Platform"/>
            <consortium name="The Broad Institute Genome Sequencing Center for Infectious Disease"/>
            <person name="Wu L."/>
            <person name="Ma J."/>
        </authorList>
    </citation>
    <scope>NUCLEOTIDE SEQUENCE [LARGE SCALE GENOMIC DNA]</scope>
    <source>
        <strain evidence="3 4">JCM 10425</strain>
    </source>
</reference>
<feature type="transmembrane region" description="Helical" evidence="1">
    <location>
        <begin position="12"/>
        <end position="32"/>
    </location>
</feature>
<keyword evidence="1" id="KW-1133">Transmembrane helix</keyword>
<feature type="domain" description="Low molecular weight protein antigen 6 PH" evidence="2">
    <location>
        <begin position="63"/>
        <end position="138"/>
    </location>
</feature>
<evidence type="ECO:0000259" key="2">
    <source>
        <dbReference type="Pfam" id="PF10756"/>
    </source>
</evidence>
<dbReference type="InterPro" id="IPR019692">
    <property type="entry name" value="CFP-6_PH"/>
</dbReference>
<protein>
    <recommendedName>
        <fullName evidence="2">Low molecular weight protein antigen 6 PH domain-containing protein</fullName>
    </recommendedName>
</protein>
<organism evidence="3 4">
    <name type="scientific">Cryptosporangium japonicum</name>
    <dbReference type="NCBI Taxonomy" id="80872"/>
    <lineage>
        <taxon>Bacteria</taxon>
        <taxon>Bacillati</taxon>
        <taxon>Actinomycetota</taxon>
        <taxon>Actinomycetes</taxon>
        <taxon>Cryptosporangiales</taxon>
        <taxon>Cryptosporangiaceae</taxon>
        <taxon>Cryptosporangium</taxon>
    </lineage>
</organism>
<dbReference type="EMBL" id="BAAAGX010000032">
    <property type="protein sequence ID" value="GAA0272139.1"/>
    <property type="molecule type" value="Genomic_DNA"/>
</dbReference>
<keyword evidence="1" id="KW-0472">Membrane</keyword>
<accession>A0ABN0V2M7</accession>
<dbReference type="Proteomes" id="UP001500967">
    <property type="component" value="Unassembled WGS sequence"/>
</dbReference>